<dbReference type="AlphaFoldDB" id="A0A2T5GS56"/>
<keyword evidence="3" id="KW-1185">Reference proteome</keyword>
<dbReference type="InterPro" id="IPR036108">
    <property type="entry name" value="4pyrrol_syn_uPrphyn_synt_sf"/>
</dbReference>
<comment type="caution">
    <text evidence="2">The sequence shown here is derived from an EMBL/GenBank/DDBJ whole genome shotgun (WGS) entry which is preliminary data.</text>
</comment>
<dbReference type="InterPro" id="IPR003754">
    <property type="entry name" value="4pyrrol_synth_uPrphyn_synth"/>
</dbReference>
<name>A0A2T5GS56_9SPHN</name>
<evidence type="ECO:0000313" key="2">
    <source>
        <dbReference type="EMBL" id="PTQ62138.1"/>
    </source>
</evidence>
<accession>A0A2T5GS56</accession>
<dbReference type="EMBL" id="QAOG01000001">
    <property type="protein sequence ID" value="PTQ62138.1"/>
    <property type="molecule type" value="Genomic_DNA"/>
</dbReference>
<reference evidence="2 3" key="1">
    <citation type="submission" date="2018-04" db="EMBL/GenBank/DDBJ databases">
        <title>Genomic Encyclopedia of Type Strains, Phase III (KMG-III): the genomes of soil and plant-associated and newly described type strains.</title>
        <authorList>
            <person name="Whitman W."/>
        </authorList>
    </citation>
    <scope>NUCLEOTIDE SEQUENCE [LARGE SCALE GENOMIC DNA]</scope>
    <source>
        <strain evidence="2 3">MA101b</strain>
    </source>
</reference>
<dbReference type="SUPFAM" id="SSF69618">
    <property type="entry name" value="HemD-like"/>
    <property type="match status" value="1"/>
</dbReference>
<dbReference type="RefSeq" id="WP_107956508.1">
    <property type="nucleotide sequence ID" value="NZ_JASPFP010000001.1"/>
</dbReference>
<evidence type="ECO:0000313" key="3">
    <source>
        <dbReference type="Proteomes" id="UP000244189"/>
    </source>
</evidence>
<protein>
    <submittedName>
        <fullName evidence="2">Uroporphyrinogen-III synthase</fullName>
    </submittedName>
</protein>
<feature type="domain" description="Tetrapyrrole biosynthesis uroporphyrinogen III synthase" evidence="1">
    <location>
        <begin position="15"/>
        <end position="219"/>
    </location>
</feature>
<dbReference type="Gene3D" id="3.40.50.10090">
    <property type="match status" value="2"/>
</dbReference>
<sequence length="235" mass="24083">MTPVVVLRPEPGNTRTATALRALGMDVRQIPLFAVVPVDWTSPDPARFDALLLTSANAVRHAGIGVEALKHLPVVAVGQATAAAARAAGFGVALTGNADGRAAVALAQDRGFARLLHLTGRDRAATGEAEDRDRAVEPVTVYASNPVPLDDAVARSFENNAILLHSTRAAMRLAALVDASGAARARIALVAISQAVGDAAGAGWQDVTIAPQPTDAAVVACAAARANTRAIDQRG</sequence>
<dbReference type="GO" id="GO:0033014">
    <property type="term" value="P:tetrapyrrole biosynthetic process"/>
    <property type="evidence" value="ECO:0007669"/>
    <property type="project" value="InterPro"/>
</dbReference>
<dbReference type="GO" id="GO:0004852">
    <property type="term" value="F:uroporphyrinogen-III synthase activity"/>
    <property type="evidence" value="ECO:0007669"/>
    <property type="project" value="InterPro"/>
</dbReference>
<evidence type="ECO:0000259" key="1">
    <source>
        <dbReference type="Pfam" id="PF02602"/>
    </source>
</evidence>
<organism evidence="2 3">
    <name type="scientific">Sphingomonas aurantiaca</name>
    <dbReference type="NCBI Taxonomy" id="185949"/>
    <lineage>
        <taxon>Bacteria</taxon>
        <taxon>Pseudomonadati</taxon>
        <taxon>Pseudomonadota</taxon>
        <taxon>Alphaproteobacteria</taxon>
        <taxon>Sphingomonadales</taxon>
        <taxon>Sphingomonadaceae</taxon>
        <taxon>Sphingomonas</taxon>
    </lineage>
</organism>
<dbReference type="Proteomes" id="UP000244189">
    <property type="component" value="Unassembled WGS sequence"/>
</dbReference>
<dbReference type="Pfam" id="PF02602">
    <property type="entry name" value="HEM4"/>
    <property type="match status" value="1"/>
</dbReference>
<gene>
    <name evidence="2" type="ORF">C8J26_0415</name>
</gene>
<dbReference type="CDD" id="cd06578">
    <property type="entry name" value="HemD"/>
    <property type="match status" value="1"/>
</dbReference>
<proteinExistence type="predicted"/>